<sequence>MLAHNKNPNQVSFLSTFEEILDRKHGLYKLANKIDWSVFEQAFSPLYSNGKGRPAKPIRLMVKLLILKHIRNVSDEMVVIQWSENAYYQYFCGEVSFATGSPCEASELVHFRNRIGEPGVELILKESIRVNEKDSDDDNVNIDTTVQEKNITYPTDAKLHNKIIKKCKQIAEQENVKVRQTYTQTLKKLATFQRFRNHPKNSAKARKADRKVKTIAGRLVRELERKLAPNSLHHPTLEIFKRVLSQKRNTTGKIYSLHELEVCCISKGKEHKKYEFGNKASFVKTDSGVIIGALGFRNEYDGHTLEAALEQVNRLTGKVPKVAKVHRGYRDKKQVGDTEILIPSTPKKSDSYYKRKKLSNAHKKRAAIEPVIGHLKSDHRLNRNFYKGIVEDNINIMLAAAAFNFKRMMNKCKSSIWLFFTKAFYTITNLIFWNLKFKMLFKGRLIINK</sequence>
<dbReference type="NCBIfam" id="NF033578">
    <property type="entry name" value="transpos_IS5_1"/>
    <property type="match status" value="1"/>
</dbReference>
<organism evidence="4 5">
    <name type="scientific">Myroides pelagicus</name>
    <dbReference type="NCBI Taxonomy" id="270914"/>
    <lineage>
        <taxon>Bacteria</taxon>
        <taxon>Pseudomonadati</taxon>
        <taxon>Bacteroidota</taxon>
        <taxon>Flavobacteriia</taxon>
        <taxon>Flavobacteriales</taxon>
        <taxon>Flavobacteriaceae</taxon>
        <taxon>Myroides</taxon>
    </lineage>
</organism>
<evidence type="ECO:0000259" key="2">
    <source>
        <dbReference type="Pfam" id="PF05598"/>
    </source>
</evidence>
<dbReference type="RefSeq" id="WP_155036763.1">
    <property type="nucleotide sequence ID" value="NZ_JBHTIG010000016.1"/>
</dbReference>
<evidence type="ECO:0000313" key="4">
    <source>
        <dbReference type="EMBL" id="MTH30790.1"/>
    </source>
</evidence>
<keyword evidence="1" id="KW-1133">Transmembrane helix</keyword>
<accession>A0A7K1GPY2</accession>
<gene>
    <name evidence="4" type="ORF">GJV77_12930</name>
</gene>
<comment type="caution">
    <text evidence="4">The sequence shown here is derived from an EMBL/GenBank/DDBJ whole genome shotgun (WGS) entry which is preliminary data.</text>
</comment>
<dbReference type="AlphaFoldDB" id="A0A7K1GPY2"/>
<dbReference type="InterPro" id="IPR025668">
    <property type="entry name" value="Tnp_DDE_dom"/>
</dbReference>
<dbReference type="PANTHER" id="PTHR33803:SF3">
    <property type="entry name" value="BLL1974 PROTEIN"/>
    <property type="match status" value="1"/>
</dbReference>
<dbReference type="InterPro" id="IPR047710">
    <property type="entry name" value="Transpos_IS5-like"/>
</dbReference>
<evidence type="ECO:0000256" key="1">
    <source>
        <dbReference type="SAM" id="Phobius"/>
    </source>
</evidence>
<keyword evidence="5" id="KW-1185">Reference proteome</keyword>
<feature type="transmembrane region" description="Helical" evidence="1">
    <location>
        <begin position="416"/>
        <end position="435"/>
    </location>
</feature>
<dbReference type="Proteomes" id="UP000488936">
    <property type="component" value="Unassembled WGS sequence"/>
</dbReference>
<dbReference type="EMBL" id="WMJY01000040">
    <property type="protein sequence ID" value="MTH30790.1"/>
    <property type="molecule type" value="Genomic_DNA"/>
</dbReference>
<proteinExistence type="predicted"/>
<dbReference type="Pfam" id="PF13751">
    <property type="entry name" value="DDE_Tnp_1_6"/>
    <property type="match status" value="1"/>
</dbReference>
<feature type="domain" description="Transposase DDE" evidence="3">
    <location>
        <begin position="354"/>
        <end position="409"/>
    </location>
</feature>
<dbReference type="Pfam" id="PF05598">
    <property type="entry name" value="DUF772"/>
    <property type="match status" value="1"/>
</dbReference>
<keyword evidence="1" id="KW-0812">Transmembrane</keyword>
<dbReference type="PANTHER" id="PTHR33803">
    <property type="entry name" value="IS1478 TRANSPOSASE"/>
    <property type="match status" value="1"/>
</dbReference>
<dbReference type="OrthoDB" id="9762730at2"/>
<feature type="domain" description="Transposase InsH N-terminal" evidence="2">
    <location>
        <begin position="17"/>
        <end position="114"/>
    </location>
</feature>
<evidence type="ECO:0000259" key="3">
    <source>
        <dbReference type="Pfam" id="PF13751"/>
    </source>
</evidence>
<keyword evidence="1" id="KW-0472">Membrane</keyword>
<name>A0A7K1GPY2_9FLAO</name>
<evidence type="ECO:0000313" key="5">
    <source>
        <dbReference type="Proteomes" id="UP000488936"/>
    </source>
</evidence>
<protein>
    <submittedName>
        <fullName evidence="4">IS5 family transposase</fullName>
    </submittedName>
</protein>
<reference evidence="4 5" key="1">
    <citation type="journal article" date="2006" name="Int. J. Syst. Evol. Microbiol.">
        <title>Myroides pelagicus sp. nov., isolated from seawater in Thailand.</title>
        <authorList>
            <person name="Yoon J."/>
            <person name="Maneerat S."/>
            <person name="Kawai F."/>
            <person name="Yokota A."/>
        </authorList>
    </citation>
    <scope>NUCLEOTIDE SEQUENCE [LARGE SCALE GENOMIC DNA]</scope>
    <source>
        <strain evidence="4 5">SM1T</strain>
    </source>
</reference>
<dbReference type="InterPro" id="IPR008490">
    <property type="entry name" value="Transposase_InsH_N"/>
</dbReference>